<comment type="similarity">
    <text evidence="2">Belongs to the FUN14 family.</text>
</comment>
<dbReference type="EMBL" id="GDAI01001759">
    <property type="protein sequence ID" value="JAI15844.1"/>
    <property type="molecule type" value="mRNA"/>
</dbReference>
<keyword evidence="5" id="KW-0472">Membrane</keyword>
<organism evidence="6">
    <name type="scientific">Tabanus bromius</name>
    <name type="common">Band-eyed brown horse fly</name>
    <dbReference type="NCBI Taxonomy" id="304241"/>
    <lineage>
        <taxon>Eukaryota</taxon>
        <taxon>Metazoa</taxon>
        <taxon>Ecdysozoa</taxon>
        <taxon>Arthropoda</taxon>
        <taxon>Hexapoda</taxon>
        <taxon>Insecta</taxon>
        <taxon>Pterygota</taxon>
        <taxon>Neoptera</taxon>
        <taxon>Endopterygota</taxon>
        <taxon>Diptera</taxon>
        <taxon>Brachycera</taxon>
        <taxon>Tabanomorpha</taxon>
        <taxon>Tabanoidea</taxon>
        <taxon>Tabanidae</taxon>
        <taxon>Tabanus</taxon>
    </lineage>
</organism>
<dbReference type="GO" id="GO:0000422">
    <property type="term" value="P:autophagy of mitochondrion"/>
    <property type="evidence" value="ECO:0007669"/>
    <property type="project" value="TreeGrafter"/>
</dbReference>
<dbReference type="InterPro" id="IPR007014">
    <property type="entry name" value="FUN14"/>
</dbReference>
<keyword evidence="4" id="KW-1133">Transmembrane helix</keyword>
<evidence type="ECO:0000256" key="3">
    <source>
        <dbReference type="ARBA" id="ARBA00022692"/>
    </source>
</evidence>
<proteinExistence type="evidence at transcript level"/>
<evidence type="ECO:0000256" key="1">
    <source>
        <dbReference type="ARBA" id="ARBA00004374"/>
    </source>
</evidence>
<name>A0A0K8TN98_TABBR</name>
<accession>A0A0K8TN98</accession>
<evidence type="ECO:0000256" key="5">
    <source>
        <dbReference type="ARBA" id="ARBA00023136"/>
    </source>
</evidence>
<evidence type="ECO:0000256" key="2">
    <source>
        <dbReference type="ARBA" id="ARBA00009160"/>
    </source>
</evidence>
<sequence length="142" mass="15000">MSDWSKSKKDLENKELEKMANNASKFLGGILGDISGRSASVQILLGALSGWATGYATMKVGKVAAFALGGGIILVEIAHEQGLIQIDWNKVTKKIDKVTDKVETAVTGQSPSWMDKAIATAKENIPFTTAFLGGIFIGIGTA</sequence>
<dbReference type="PANTHER" id="PTHR21346">
    <property type="entry name" value="FUN14 DOMAIN CONTAINING"/>
    <property type="match status" value="1"/>
</dbReference>
<dbReference type="GO" id="GO:0005741">
    <property type="term" value="C:mitochondrial outer membrane"/>
    <property type="evidence" value="ECO:0007669"/>
    <property type="project" value="UniProtKB-SubCell"/>
</dbReference>
<protein>
    <submittedName>
        <fullName evidence="6">Putative membrane protein</fullName>
    </submittedName>
</protein>
<dbReference type="Pfam" id="PF04930">
    <property type="entry name" value="FUN14"/>
    <property type="match status" value="1"/>
</dbReference>
<reference evidence="6" key="1">
    <citation type="journal article" date="2015" name="Insect Biochem. Mol. Biol.">
        <title>An insight into the sialome of the horse fly, Tabanus bromius.</title>
        <authorList>
            <person name="Ribeiro J.M."/>
            <person name="Kazimirova M."/>
            <person name="Takac P."/>
            <person name="Andersen J.F."/>
            <person name="Francischetti I.M."/>
        </authorList>
    </citation>
    <scope>NUCLEOTIDE SEQUENCE</scope>
</reference>
<comment type="subcellular location">
    <subcellularLocation>
        <location evidence="1">Mitochondrion outer membrane</location>
        <topology evidence="1">Multi-pass membrane protein</topology>
    </subcellularLocation>
</comment>
<evidence type="ECO:0000313" key="6">
    <source>
        <dbReference type="EMBL" id="JAI15844.1"/>
    </source>
</evidence>
<dbReference type="PANTHER" id="PTHR21346:SF0">
    <property type="entry name" value="RE45833P"/>
    <property type="match status" value="1"/>
</dbReference>
<dbReference type="AlphaFoldDB" id="A0A0K8TN98"/>
<evidence type="ECO:0000256" key="4">
    <source>
        <dbReference type="ARBA" id="ARBA00022989"/>
    </source>
</evidence>
<keyword evidence="3" id="KW-0812">Transmembrane</keyword>